<name>A0A1X1XGU4_MYCGO</name>
<dbReference type="EMBL" id="LQOY01000002">
    <property type="protein sequence ID" value="ORV97938.1"/>
    <property type="molecule type" value="Genomic_DNA"/>
</dbReference>
<sequence>MAMSFWLEYGSREAQQLVDFADELAATPAGRPGICFGPLSIPRTLESLYREARVVGEAIVDPHGYLLDRPPTQRARDHFPWLAQTPRPETQQQWEQWMQQGVDHQLSARLHGDAGPPSFVITPSPTMDAAAGPDDLNAVLDAATAVRSRVSDHDCWLGVTVDRTYLREPRHLTRLMNAVIQTGADGVVFRAPHFWLAPVDDRLYLDGLREVVETCAANGIRIFLPSSGWLGWLAMGWGAWGFSGGMAAGSWFDRIPGPMTARQEPSLPYFEPQLLRLVQWRIHEQLVNEAGYQPCNCTDCVQMGSSHDLMLAKRHQIRHASQEAAALTAVPVAQRRALVAARLDAAINFRDSLSRIVATRVPPTIHLDRWRALL</sequence>
<comment type="caution">
    <text evidence="1">The sequence shown here is derived from an EMBL/GenBank/DDBJ whole genome shotgun (WGS) entry which is preliminary data.</text>
</comment>
<accession>A0A1X1XGU4</accession>
<organism evidence="1 2">
    <name type="scientific">Mycobacterium gordonae</name>
    <dbReference type="NCBI Taxonomy" id="1778"/>
    <lineage>
        <taxon>Bacteria</taxon>
        <taxon>Bacillati</taxon>
        <taxon>Actinomycetota</taxon>
        <taxon>Actinomycetes</taxon>
        <taxon>Mycobacteriales</taxon>
        <taxon>Mycobacteriaceae</taxon>
        <taxon>Mycobacterium</taxon>
    </lineage>
</organism>
<proteinExistence type="predicted"/>
<gene>
    <name evidence="1" type="ORF">AWC08_00195</name>
</gene>
<reference evidence="1 2" key="1">
    <citation type="submission" date="2016-01" db="EMBL/GenBank/DDBJ databases">
        <title>The new phylogeny of the genus Mycobacterium.</title>
        <authorList>
            <person name="Tarcisio F."/>
            <person name="Conor M."/>
            <person name="Antonella G."/>
            <person name="Elisabetta G."/>
            <person name="Giulia F.S."/>
            <person name="Sara T."/>
            <person name="Anna F."/>
            <person name="Clotilde B."/>
            <person name="Roberto B."/>
            <person name="Veronica D.S."/>
            <person name="Fabio R."/>
            <person name="Monica P."/>
            <person name="Olivier J."/>
            <person name="Enrico T."/>
            <person name="Nicola S."/>
        </authorList>
    </citation>
    <scope>NUCLEOTIDE SEQUENCE [LARGE SCALE GENOMIC DNA]</scope>
    <source>
        <strain evidence="1 2">DSM 44160</strain>
    </source>
</reference>
<dbReference type="AlphaFoldDB" id="A0A1X1XGU4"/>
<evidence type="ECO:0000313" key="1">
    <source>
        <dbReference type="EMBL" id="ORV97938.1"/>
    </source>
</evidence>
<protein>
    <submittedName>
        <fullName evidence="1">Uncharacterized protein</fullName>
    </submittedName>
</protein>
<dbReference type="Proteomes" id="UP000193928">
    <property type="component" value="Unassembled WGS sequence"/>
</dbReference>
<keyword evidence="2" id="KW-1185">Reference proteome</keyword>
<evidence type="ECO:0000313" key="2">
    <source>
        <dbReference type="Proteomes" id="UP000193928"/>
    </source>
</evidence>